<dbReference type="RefSeq" id="YP_009035961.1">
    <property type="nucleotide sequence ID" value="NC_024209.1"/>
</dbReference>
<feature type="region of interest" description="Disordered" evidence="1">
    <location>
        <begin position="260"/>
        <end position="288"/>
    </location>
</feature>
<dbReference type="Proteomes" id="UP000019737">
    <property type="component" value="Segment"/>
</dbReference>
<proteinExistence type="predicted"/>
<name>X2KN90_9CAUD</name>
<keyword evidence="3" id="KW-1185">Reference proteome</keyword>
<evidence type="ECO:0000313" key="2">
    <source>
        <dbReference type="EMBL" id="AHN84077.1"/>
    </source>
</evidence>
<dbReference type="EMBL" id="KJ194582">
    <property type="protein sequence ID" value="AHN84077.1"/>
    <property type="molecule type" value="Genomic_DNA"/>
</dbReference>
<dbReference type="KEGG" id="vg:19527246"/>
<dbReference type="InterPro" id="IPR025662">
    <property type="entry name" value="Sigma_54_int_dom_ATP-bd_1"/>
</dbReference>
<dbReference type="SUPFAM" id="SSF52540">
    <property type="entry name" value="P-loop containing nucleoside triphosphate hydrolases"/>
    <property type="match status" value="1"/>
</dbReference>
<evidence type="ECO:0000313" key="3">
    <source>
        <dbReference type="Proteomes" id="UP000019737"/>
    </source>
</evidence>
<evidence type="ECO:0008006" key="4">
    <source>
        <dbReference type="Google" id="ProtNLM"/>
    </source>
</evidence>
<dbReference type="Pfam" id="PF13479">
    <property type="entry name" value="AAA_24"/>
    <property type="match status" value="1"/>
</dbReference>
<accession>X2KN90</accession>
<dbReference type="OrthoDB" id="11614at10239"/>
<reference evidence="2 3" key="1">
    <citation type="submission" date="2014-01" db="EMBL/GenBank/DDBJ databases">
        <authorList>
            <person name="Schneider V.M."/>
            <person name="Bowman C.A."/>
            <person name="Russell D.A."/>
            <person name="Pope W.H."/>
            <person name="Jacobs-Sera D."/>
            <person name="Hendrix R.W."/>
            <person name="Hatfull G.F."/>
        </authorList>
    </citation>
    <scope>NUCLEOTIDE SEQUENCE [LARGE SCALE GENOMIC DNA]</scope>
</reference>
<dbReference type="GeneID" id="19527246"/>
<dbReference type="InterPro" id="IPR027417">
    <property type="entry name" value="P-loop_NTPase"/>
</dbReference>
<sequence>MASKIIKIADDDDYVNILIYGDSGVGKTVLCGSDDKILFVAPEDNSDGLLSARLAGSTADKWPIKDWNDLVEAYNYLDELEEIPYNWIVVDSLTEMQIMAMRDILDRAVEENPSRDPDLPQIQDWQKYYEMVKRMIKCFNALPCNVLYTALSRQTEDEEGTEYLIPDLQGKKDNYAKQVVSWMTSFGCMQIKRVRDKSETDELRKKVKEVRRITWKDTGIVTGKDRTNALTPYTDIKDVTDPDSDGLTLKDIRLRIERKKAAGAVKSAPTKRPVRKTAPARRTQKESA</sequence>
<protein>
    <recommendedName>
        <fullName evidence="4">RecA-like DNA recombinase</fullName>
    </recommendedName>
</protein>
<dbReference type="Gene3D" id="3.40.50.300">
    <property type="entry name" value="P-loop containing nucleotide triphosphate hydrolases"/>
    <property type="match status" value="1"/>
</dbReference>
<organism evidence="2 3">
    <name type="scientific">Mycobacterium phage Hawkeye</name>
    <dbReference type="NCBI Taxonomy" id="1458711"/>
    <lineage>
        <taxon>Viruses</taxon>
        <taxon>Duplodnaviria</taxon>
        <taxon>Heunggongvirae</taxon>
        <taxon>Uroviricota</taxon>
        <taxon>Caudoviricetes</taxon>
        <taxon>Dclasvirinae</taxon>
        <taxon>Hawkeyevirus</taxon>
        <taxon>Hawkeyevirus hawkeye</taxon>
    </lineage>
</organism>
<dbReference type="PROSITE" id="PS00675">
    <property type="entry name" value="SIGMA54_INTERACT_1"/>
    <property type="match status" value="1"/>
</dbReference>
<gene>
    <name evidence="2" type="primary">66</name>
    <name evidence="2" type="ORF">PBI_HAWKEYE_66</name>
</gene>
<evidence type="ECO:0000256" key="1">
    <source>
        <dbReference type="SAM" id="MobiDB-lite"/>
    </source>
</evidence>